<feature type="non-terminal residue" evidence="1">
    <location>
        <position position="197"/>
    </location>
</feature>
<protein>
    <submittedName>
        <fullName evidence="1">Uncharacterized protein</fullName>
    </submittedName>
</protein>
<feature type="non-terminal residue" evidence="1">
    <location>
        <position position="1"/>
    </location>
</feature>
<dbReference type="OrthoDB" id="3750348at2759"/>
<evidence type="ECO:0000313" key="1">
    <source>
        <dbReference type="EMBL" id="KAF1950231.1"/>
    </source>
</evidence>
<proteinExistence type="predicted"/>
<keyword evidence="2" id="KW-1185">Reference proteome</keyword>
<reference evidence="1" key="1">
    <citation type="journal article" date="2020" name="Stud. Mycol.">
        <title>101 Dothideomycetes genomes: a test case for predicting lifestyles and emergence of pathogens.</title>
        <authorList>
            <person name="Haridas S."/>
            <person name="Albert R."/>
            <person name="Binder M."/>
            <person name="Bloem J."/>
            <person name="Labutti K."/>
            <person name="Salamov A."/>
            <person name="Andreopoulos B."/>
            <person name="Baker S."/>
            <person name="Barry K."/>
            <person name="Bills G."/>
            <person name="Bluhm B."/>
            <person name="Cannon C."/>
            <person name="Castanera R."/>
            <person name="Culley D."/>
            <person name="Daum C."/>
            <person name="Ezra D."/>
            <person name="Gonzalez J."/>
            <person name="Henrissat B."/>
            <person name="Kuo A."/>
            <person name="Liang C."/>
            <person name="Lipzen A."/>
            <person name="Lutzoni F."/>
            <person name="Magnuson J."/>
            <person name="Mondo S."/>
            <person name="Nolan M."/>
            <person name="Ohm R."/>
            <person name="Pangilinan J."/>
            <person name="Park H.-J."/>
            <person name="Ramirez L."/>
            <person name="Alfaro M."/>
            <person name="Sun H."/>
            <person name="Tritt A."/>
            <person name="Yoshinaga Y."/>
            <person name="Zwiers L.-H."/>
            <person name="Turgeon B."/>
            <person name="Goodwin S."/>
            <person name="Spatafora J."/>
            <person name="Crous P."/>
            <person name="Grigoriev I."/>
        </authorList>
    </citation>
    <scope>NUCLEOTIDE SEQUENCE</scope>
    <source>
        <strain evidence="1">CBS 675.92</strain>
    </source>
</reference>
<accession>A0A6A5TCA6</accession>
<sequence>INYTLHWPWFENPSNTTFNGTCQLDLCRCPQNPDRPRTRNSKTEDHIYSRYRCYGPEVGFKSAREDLWVPAERYGKSGQINFLKPGRRWNRGEAPSLGILSVCRTVYHEAVGALYRGRNFCFLTGPCPRGRYQAYATQYFLSRLSPSARSHVTTLSINALPYEEDANPKDARQAYANLAAYVQLCLPSFEKLYLNVW</sequence>
<dbReference type="Proteomes" id="UP000800035">
    <property type="component" value="Unassembled WGS sequence"/>
</dbReference>
<dbReference type="AlphaFoldDB" id="A0A6A5TCA6"/>
<organism evidence="1 2">
    <name type="scientific">Byssothecium circinans</name>
    <dbReference type="NCBI Taxonomy" id="147558"/>
    <lineage>
        <taxon>Eukaryota</taxon>
        <taxon>Fungi</taxon>
        <taxon>Dikarya</taxon>
        <taxon>Ascomycota</taxon>
        <taxon>Pezizomycotina</taxon>
        <taxon>Dothideomycetes</taxon>
        <taxon>Pleosporomycetidae</taxon>
        <taxon>Pleosporales</taxon>
        <taxon>Massarineae</taxon>
        <taxon>Massarinaceae</taxon>
        <taxon>Byssothecium</taxon>
    </lineage>
</organism>
<gene>
    <name evidence="1" type="ORF">CC80DRAFT_365791</name>
</gene>
<dbReference type="EMBL" id="ML977027">
    <property type="protein sequence ID" value="KAF1950231.1"/>
    <property type="molecule type" value="Genomic_DNA"/>
</dbReference>
<name>A0A6A5TCA6_9PLEO</name>
<evidence type="ECO:0000313" key="2">
    <source>
        <dbReference type="Proteomes" id="UP000800035"/>
    </source>
</evidence>